<organism evidence="1 2">
    <name type="scientific">Naganishia adeliensis</name>
    <dbReference type="NCBI Taxonomy" id="92952"/>
    <lineage>
        <taxon>Eukaryota</taxon>
        <taxon>Fungi</taxon>
        <taxon>Dikarya</taxon>
        <taxon>Basidiomycota</taxon>
        <taxon>Agaricomycotina</taxon>
        <taxon>Tremellomycetes</taxon>
        <taxon>Filobasidiales</taxon>
        <taxon>Filobasidiaceae</taxon>
        <taxon>Naganishia</taxon>
    </lineage>
</organism>
<name>A0ACC2W5M8_9TREE</name>
<proteinExistence type="predicted"/>
<evidence type="ECO:0000313" key="1">
    <source>
        <dbReference type="EMBL" id="KAJ9106942.1"/>
    </source>
</evidence>
<accession>A0ACC2W5M8</accession>
<sequence length="430" mass="45863">MPRLAVSTVNPALQAVRSRGFATSTVRQSLESIRQKNRDDVVITFAKRTALTRAKKGAFRDTSSDSLLYSFLQKGMDQSGVDRNIVGDIIAGVCHTPSPAYEVRAASLAAGFPDTTPAEAINRLCSSGLMAIRHISDSVARGDLEVGVAIGYESMSNHPRPTPVFGSEAIRQHAASVDCAKPMGWTSEMLALDYNISREKQDEYGLVSHNRASEAQKSGKFDDEIIPIKTSVLSDPKNPNSAREEIIADKDDGIRHGLTMEKLKAAKPAFKDYGDSRSTGPNSSQVTDGAAMVIMMPRWKAEELGLPILAKHVTTSVVGCKPRVMGVGPVYAIPKVLERAGITKEDVDLIELNEAFGSMYAYCVETLGLDNAKVNVNGGAIALGHPLGCTGVRQVVTGLAELKRRGGEGQVLLTSMCVGAGMGAAGIFVT</sequence>
<evidence type="ECO:0000313" key="2">
    <source>
        <dbReference type="Proteomes" id="UP001230649"/>
    </source>
</evidence>
<dbReference type="EMBL" id="JASBWS010000040">
    <property type="protein sequence ID" value="KAJ9106942.1"/>
    <property type="molecule type" value="Genomic_DNA"/>
</dbReference>
<protein>
    <submittedName>
        <fullName evidence="1">Uncharacterized protein</fullName>
    </submittedName>
</protein>
<gene>
    <name evidence="1" type="ORF">QFC20_003951</name>
</gene>
<comment type="caution">
    <text evidence="1">The sequence shown here is derived from an EMBL/GenBank/DDBJ whole genome shotgun (WGS) entry which is preliminary data.</text>
</comment>
<dbReference type="Proteomes" id="UP001230649">
    <property type="component" value="Unassembled WGS sequence"/>
</dbReference>
<keyword evidence="2" id="KW-1185">Reference proteome</keyword>
<reference evidence="1" key="1">
    <citation type="submission" date="2023-04" db="EMBL/GenBank/DDBJ databases">
        <title>Draft Genome sequencing of Naganishia species isolated from polar environments using Oxford Nanopore Technology.</title>
        <authorList>
            <person name="Leo P."/>
            <person name="Venkateswaran K."/>
        </authorList>
    </citation>
    <scope>NUCLEOTIDE SEQUENCE</scope>
    <source>
        <strain evidence="1">MNA-CCFEE 5262</strain>
    </source>
</reference>